<accession>A0A2P4SIK4</accession>
<dbReference type="InterPro" id="IPR008271">
    <property type="entry name" value="Ser/Thr_kinase_AS"/>
</dbReference>
<dbReference type="Gene3D" id="3.30.200.20">
    <property type="entry name" value="Phosphorylase Kinase, domain 1"/>
    <property type="match status" value="1"/>
</dbReference>
<evidence type="ECO:0000256" key="8">
    <source>
        <dbReference type="ARBA" id="ARBA00048679"/>
    </source>
</evidence>
<keyword evidence="13" id="KW-1185">Reference proteome</keyword>
<keyword evidence="5" id="KW-0418">Kinase</keyword>
<dbReference type="GO" id="GO:0005829">
    <property type="term" value="C:cytosol"/>
    <property type="evidence" value="ECO:0007669"/>
    <property type="project" value="TreeGrafter"/>
</dbReference>
<dbReference type="GO" id="GO:0004674">
    <property type="term" value="F:protein serine/threonine kinase activity"/>
    <property type="evidence" value="ECO:0007669"/>
    <property type="project" value="UniProtKB-KW"/>
</dbReference>
<gene>
    <name evidence="12" type="ORF">CIB84_012315</name>
</gene>
<comment type="similarity">
    <text evidence="10">Belongs to the protein kinase superfamily.</text>
</comment>
<dbReference type="PANTHER" id="PTHR24346">
    <property type="entry name" value="MAP/MICROTUBULE AFFINITY-REGULATING KINASE"/>
    <property type="match status" value="1"/>
</dbReference>
<dbReference type="Proteomes" id="UP000237246">
    <property type="component" value="Unassembled WGS sequence"/>
</dbReference>
<evidence type="ECO:0000256" key="2">
    <source>
        <dbReference type="ARBA" id="ARBA00022527"/>
    </source>
</evidence>
<evidence type="ECO:0000313" key="12">
    <source>
        <dbReference type="EMBL" id="POI23937.1"/>
    </source>
</evidence>
<comment type="catalytic activity">
    <reaction evidence="8">
        <text>L-seryl-[protein] + ATP = O-phospho-L-seryl-[protein] + ADP + H(+)</text>
        <dbReference type="Rhea" id="RHEA:17989"/>
        <dbReference type="Rhea" id="RHEA-COMP:9863"/>
        <dbReference type="Rhea" id="RHEA-COMP:11604"/>
        <dbReference type="ChEBI" id="CHEBI:15378"/>
        <dbReference type="ChEBI" id="CHEBI:29999"/>
        <dbReference type="ChEBI" id="CHEBI:30616"/>
        <dbReference type="ChEBI" id="CHEBI:83421"/>
        <dbReference type="ChEBI" id="CHEBI:456216"/>
        <dbReference type="EC" id="2.7.11.1"/>
    </reaction>
</comment>
<dbReference type="FunFam" id="1.10.510.10:FF:000351">
    <property type="entry name" value="PAS domain-containing serine/threonine-protein kinase"/>
    <property type="match status" value="1"/>
</dbReference>
<sequence>ILFEVRRVELQDHAVLFCVWVVKDLLQSQKEAVAKTQLLLSGLASSTQSVLDLSTHSLGEAIKSSSLSENSRRAEELERLRACEGEYAKHYDTLSLIGKGSFGFVWTARSKKIHQEAVVKFIWKERVLEDCWVDDPDVGRVTQEIAILLKLQHPNIIKVLDVFENERFFQLVMEKHGSGLDLFTFIDNQPDLDEPLASYLFRQLVSAVGYLHCRNILHRDIKDENIVIAEDFTIKLVDFGSAAYLQPGKLFYTFCGTIEYCSPEVLSGKPYQGPELEMWSLGVTLYTLIFGENPFCELEEAMAAVLNFPRLVSKDLMNLIVGLLHPAPEQRTTLAMLVEDPWLKQPVNLGDYTWEEVYVSAGA</sequence>
<evidence type="ECO:0000256" key="1">
    <source>
        <dbReference type="ARBA" id="ARBA00012513"/>
    </source>
</evidence>
<dbReference type="GO" id="GO:0045719">
    <property type="term" value="P:negative regulation of glycogen biosynthetic process"/>
    <property type="evidence" value="ECO:0007669"/>
    <property type="project" value="TreeGrafter"/>
</dbReference>
<dbReference type="Gene3D" id="1.10.510.10">
    <property type="entry name" value="Transferase(Phosphotransferase) domain 1"/>
    <property type="match status" value="1"/>
</dbReference>
<keyword evidence="2 10" id="KW-0723">Serine/threonine-protein kinase</keyword>
<dbReference type="EC" id="2.7.11.1" evidence="1"/>
<evidence type="ECO:0000256" key="9">
    <source>
        <dbReference type="PROSITE-ProRule" id="PRU10141"/>
    </source>
</evidence>
<dbReference type="EMBL" id="PPHD01045098">
    <property type="protein sequence ID" value="POI23937.1"/>
    <property type="molecule type" value="Genomic_DNA"/>
</dbReference>
<dbReference type="PROSITE" id="PS00107">
    <property type="entry name" value="PROTEIN_KINASE_ATP"/>
    <property type="match status" value="1"/>
</dbReference>
<reference evidence="12 13" key="1">
    <citation type="submission" date="2018-01" db="EMBL/GenBank/DDBJ databases">
        <title>Comparison of the Chinese Bamboo Partridge and Red Junglefowl genome sequences highlights the importance of demography in genome evolution.</title>
        <authorList>
            <person name="Tiley G.P."/>
            <person name="Kimball R.T."/>
            <person name="Braun E.L."/>
            <person name="Burleigh J.G."/>
        </authorList>
    </citation>
    <scope>NUCLEOTIDE SEQUENCE [LARGE SCALE GENOMIC DNA]</scope>
    <source>
        <strain evidence="12">RTK389</strain>
        <tissue evidence="12">Blood</tissue>
    </source>
</reference>
<feature type="domain" description="Protein kinase" evidence="11">
    <location>
        <begin position="91"/>
        <end position="343"/>
    </location>
</feature>
<dbReference type="SUPFAM" id="SSF56112">
    <property type="entry name" value="Protein kinase-like (PK-like)"/>
    <property type="match status" value="1"/>
</dbReference>
<dbReference type="Pfam" id="PF00069">
    <property type="entry name" value="Pkinase"/>
    <property type="match status" value="1"/>
</dbReference>
<feature type="non-terminal residue" evidence="12">
    <location>
        <position position="1"/>
    </location>
</feature>
<evidence type="ECO:0000256" key="6">
    <source>
        <dbReference type="ARBA" id="ARBA00022840"/>
    </source>
</evidence>
<dbReference type="GO" id="GO:0005524">
    <property type="term" value="F:ATP binding"/>
    <property type="evidence" value="ECO:0007669"/>
    <property type="project" value="UniProtKB-UniRule"/>
</dbReference>
<dbReference type="PROSITE" id="PS00108">
    <property type="entry name" value="PROTEIN_KINASE_ST"/>
    <property type="match status" value="1"/>
</dbReference>
<feature type="binding site" evidence="9">
    <location>
        <position position="120"/>
    </location>
    <ligand>
        <name>ATP</name>
        <dbReference type="ChEBI" id="CHEBI:30616"/>
    </ligand>
</feature>
<comment type="caution">
    <text evidence="12">The sequence shown here is derived from an EMBL/GenBank/DDBJ whole genome shotgun (WGS) entry which is preliminary data.</text>
</comment>
<evidence type="ECO:0000313" key="13">
    <source>
        <dbReference type="Proteomes" id="UP000237246"/>
    </source>
</evidence>
<keyword evidence="6 9" id="KW-0067">ATP-binding</keyword>
<comment type="catalytic activity">
    <reaction evidence="7">
        <text>L-threonyl-[protein] + ATP = O-phospho-L-threonyl-[protein] + ADP + H(+)</text>
        <dbReference type="Rhea" id="RHEA:46608"/>
        <dbReference type="Rhea" id="RHEA-COMP:11060"/>
        <dbReference type="Rhea" id="RHEA-COMP:11605"/>
        <dbReference type="ChEBI" id="CHEBI:15378"/>
        <dbReference type="ChEBI" id="CHEBI:30013"/>
        <dbReference type="ChEBI" id="CHEBI:30616"/>
        <dbReference type="ChEBI" id="CHEBI:61977"/>
        <dbReference type="ChEBI" id="CHEBI:456216"/>
        <dbReference type="EC" id="2.7.11.1"/>
    </reaction>
</comment>
<dbReference type="PROSITE" id="PS50011">
    <property type="entry name" value="PROTEIN_KINASE_DOM"/>
    <property type="match status" value="1"/>
</dbReference>
<organism evidence="12 13">
    <name type="scientific">Bambusicola thoracicus</name>
    <name type="common">Chinese bamboo-partridge</name>
    <name type="synonym">Perdix thoracica</name>
    <dbReference type="NCBI Taxonomy" id="9083"/>
    <lineage>
        <taxon>Eukaryota</taxon>
        <taxon>Metazoa</taxon>
        <taxon>Chordata</taxon>
        <taxon>Craniata</taxon>
        <taxon>Vertebrata</taxon>
        <taxon>Euteleostomi</taxon>
        <taxon>Archelosauria</taxon>
        <taxon>Archosauria</taxon>
        <taxon>Dinosauria</taxon>
        <taxon>Saurischia</taxon>
        <taxon>Theropoda</taxon>
        <taxon>Coelurosauria</taxon>
        <taxon>Aves</taxon>
        <taxon>Neognathae</taxon>
        <taxon>Galloanserae</taxon>
        <taxon>Galliformes</taxon>
        <taxon>Phasianidae</taxon>
        <taxon>Perdicinae</taxon>
        <taxon>Bambusicola</taxon>
    </lineage>
</organism>
<protein>
    <recommendedName>
        <fullName evidence="1">non-specific serine/threonine protein kinase</fullName>
        <ecNumber evidence="1">2.7.11.1</ecNumber>
    </recommendedName>
</protein>
<keyword evidence="4 9" id="KW-0547">Nucleotide-binding</keyword>
<evidence type="ECO:0000256" key="10">
    <source>
        <dbReference type="RuleBase" id="RU000304"/>
    </source>
</evidence>
<dbReference type="PANTHER" id="PTHR24346:SF51">
    <property type="entry name" value="PAS DOMAIN-CONTAINING SERINE_THREONINE-PROTEIN KINASE"/>
    <property type="match status" value="1"/>
</dbReference>
<dbReference type="InterPro" id="IPR000719">
    <property type="entry name" value="Prot_kinase_dom"/>
</dbReference>
<evidence type="ECO:0000259" key="11">
    <source>
        <dbReference type="PROSITE" id="PS50011"/>
    </source>
</evidence>
<dbReference type="InterPro" id="IPR017441">
    <property type="entry name" value="Protein_kinase_ATP_BS"/>
</dbReference>
<dbReference type="GO" id="GO:0005634">
    <property type="term" value="C:nucleus"/>
    <property type="evidence" value="ECO:0007669"/>
    <property type="project" value="TreeGrafter"/>
</dbReference>
<dbReference type="SMART" id="SM00220">
    <property type="entry name" value="S_TKc"/>
    <property type="match status" value="1"/>
</dbReference>
<evidence type="ECO:0000256" key="7">
    <source>
        <dbReference type="ARBA" id="ARBA00047899"/>
    </source>
</evidence>
<feature type="non-terminal residue" evidence="12">
    <location>
        <position position="363"/>
    </location>
</feature>
<dbReference type="GO" id="GO:0035556">
    <property type="term" value="P:intracellular signal transduction"/>
    <property type="evidence" value="ECO:0007669"/>
    <property type="project" value="TreeGrafter"/>
</dbReference>
<dbReference type="InterPro" id="IPR011009">
    <property type="entry name" value="Kinase-like_dom_sf"/>
</dbReference>
<dbReference type="OrthoDB" id="10252171at2759"/>
<proteinExistence type="inferred from homology"/>
<keyword evidence="3" id="KW-0808">Transferase</keyword>
<evidence type="ECO:0000256" key="4">
    <source>
        <dbReference type="ARBA" id="ARBA00022741"/>
    </source>
</evidence>
<dbReference type="AlphaFoldDB" id="A0A2P4SIK4"/>
<dbReference type="FunFam" id="3.30.200.20:FF:000346">
    <property type="entry name" value="PAS domain-containing serine/threonine-protein kinase"/>
    <property type="match status" value="1"/>
</dbReference>
<evidence type="ECO:0000256" key="3">
    <source>
        <dbReference type="ARBA" id="ARBA00022679"/>
    </source>
</evidence>
<name>A0A2P4SIK4_BAMTH</name>
<evidence type="ECO:0000256" key="5">
    <source>
        <dbReference type="ARBA" id="ARBA00022777"/>
    </source>
</evidence>